<dbReference type="AlphaFoldDB" id="A0A1J1LPH1"/>
<dbReference type="STRING" id="671072.PL921460023"/>
<proteinExistence type="predicted"/>
<dbReference type="Proteomes" id="UP000184315">
    <property type="component" value="Unassembled WGS sequence"/>
</dbReference>
<dbReference type="EMBL" id="CZDF01000166">
    <property type="protein sequence ID" value="CUR33914.1"/>
    <property type="molecule type" value="Genomic_DNA"/>
</dbReference>
<evidence type="ECO:0000259" key="1">
    <source>
        <dbReference type="Pfam" id="PF12680"/>
    </source>
</evidence>
<dbReference type="Pfam" id="PF12680">
    <property type="entry name" value="SnoaL_2"/>
    <property type="match status" value="1"/>
</dbReference>
<organism evidence="2 3">
    <name type="scientific">Planktothrix tepida PCC 9214</name>
    <dbReference type="NCBI Taxonomy" id="671072"/>
    <lineage>
        <taxon>Bacteria</taxon>
        <taxon>Bacillati</taxon>
        <taxon>Cyanobacteriota</taxon>
        <taxon>Cyanophyceae</taxon>
        <taxon>Oscillatoriophycideae</taxon>
        <taxon>Oscillatoriales</taxon>
        <taxon>Microcoleaceae</taxon>
        <taxon>Planktothrix</taxon>
    </lineage>
</organism>
<sequence length="123" mass="14242">MKLTFHARFCSRVRGVTSWLRHPDIDAVLAVLHPDVEWANGMDGGYVYGHKAVRDYWTRQWNSIAPHVEPQRFQLDDNGCIVVDVHQVVHDLQGNLIVDQIVQHLYTLEDGLIRRMNIQQLST</sequence>
<dbReference type="InterPro" id="IPR037401">
    <property type="entry name" value="SnoaL-like"/>
</dbReference>
<evidence type="ECO:0000313" key="3">
    <source>
        <dbReference type="Proteomes" id="UP000184315"/>
    </source>
</evidence>
<dbReference type="InterPro" id="IPR032710">
    <property type="entry name" value="NTF2-like_dom_sf"/>
</dbReference>
<accession>A0A1J1LPH1</accession>
<evidence type="ECO:0000313" key="2">
    <source>
        <dbReference type="EMBL" id="CUR33914.1"/>
    </source>
</evidence>
<feature type="domain" description="SnoaL-like" evidence="1">
    <location>
        <begin position="22"/>
        <end position="116"/>
    </location>
</feature>
<reference evidence="3" key="1">
    <citation type="submission" date="2015-10" db="EMBL/GenBank/DDBJ databases">
        <authorList>
            <person name="Regsiter A."/>
            <person name="william w."/>
        </authorList>
    </citation>
    <scope>NUCLEOTIDE SEQUENCE [LARGE SCALE GENOMIC DNA]</scope>
</reference>
<name>A0A1J1LPH1_9CYAN</name>
<protein>
    <recommendedName>
        <fullName evidence="1">SnoaL-like domain-containing protein</fullName>
    </recommendedName>
</protein>
<dbReference type="SUPFAM" id="SSF54427">
    <property type="entry name" value="NTF2-like"/>
    <property type="match status" value="1"/>
</dbReference>
<dbReference type="Gene3D" id="3.10.450.50">
    <property type="match status" value="1"/>
</dbReference>
<gene>
    <name evidence="2" type="ORF">PL921460023</name>
</gene>
<keyword evidence="3" id="KW-1185">Reference proteome</keyword>